<feature type="transmembrane region" description="Helical" evidence="1">
    <location>
        <begin position="20"/>
        <end position="37"/>
    </location>
</feature>
<evidence type="ECO:0000313" key="2">
    <source>
        <dbReference type="EMBL" id="KAF5771757.1"/>
    </source>
</evidence>
<evidence type="ECO:0000256" key="1">
    <source>
        <dbReference type="SAM" id="Phobius"/>
    </source>
</evidence>
<dbReference type="Proteomes" id="UP000215914">
    <property type="component" value="Unassembled WGS sequence"/>
</dbReference>
<reference evidence="2" key="1">
    <citation type="journal article" date="2017" name="Nature">
        <title>The sunflower genome provides insights into oil metabolism, flowering and Asterid evolution.</title>
        <authorList>
            <person name="Badouin H."/>
            <person name="Gouzy J."/>
            <person name="Grassa C.J."/>
            <person name="Murat F."/>
            <person name="Staton S.E."/>
            <person name="Cottret L."/>
            <person name="Lelandais-Briere C."/>
            <person name="Owens G.L."/>
            <person name="Carrere S."/>
            <person name="Mayjonade B."/>
            <person name="Legrand L."/>
            <person name="Gill N."/>
            <person name="Kane N.C."/>
            <person name="Bowers J.E."/>
            <person name="Hubner S."/>
            <person name="Bellec A."/>
            <person name="Berard A."/>
            <person name="Berges H."/>
            <person name="Blanchet N."/>
            <person name="Boniface M.C."/>
            <person name="Brunel D."/>
            <person name="Catrice O."/>
            <person name="Chaidir N."/>
            <person name="Claudel C."/>
            <person name="Donnadieu C."/>
            <person name="Faraut T."/>
            <person name="Fievet G."/>
            <person name="Helmstetter N."/>
            <person name="King M."/>
            <person name="Knapp S.J."/>
            <person name="Lai Z."/>
            <person name="Le Paslier M.C."/>
            <person name="Lippi Y."/>
            <person name="Lorenzon L."/>
            <person name="Mandel J.R."/>
            <person name="Marage G."/>
            <person name="Marchand G."/>
            <person name="Marquand E."/>
            <person name="Bret-Mestries E."/>
            <person name="Morien E."/>
            <person name="Nambeesan S."/>
            <person name="Nguyen T."/>
            <person name="Pegot-Espagnet P."/>
            <person name="Pouilly N."/>
            <person name="Raftis F."/>
            <person name="Sallet E."/>
            <person name="Schiex T."/>
            <person name="Thomas J."/>
            <person name="Vandecasteele C."/>
            <person name="Vares D."/>
            <person name="Vear F."/>
            <person name="Vautrin S."/>
            <person name="Crespi M."/>
            <person name="Mangin B."/>
            <person name="Burke J.M."/>
            <person name="Salse J."/>
            <person name="Munos S."/>
            <person name="Vincourt P."/>
            <person name="Rieseberg L.H."/>
            <person name="Langlade N.B."/>
        </authorList>
    </citation>
    <scope>NUCLEOTIDE SEQUENCE</scope>
    <source>
        <tissue evidence="2">Leaves</tissue>
    </source>
</reference>
<dbReference type="EMBL" id="MNCJ02000328">
    <property type="protein sequence ID" value="KAF5771757.1"/>
    <property type="molecule type" value="Genomic_DNA"/>
</dbReference>
<dbReference type="Gramene" id="mRNA:HanXRQr2_Chr13g0568631">
    <property type="protein sequence ID" value="CDS:HanXRQr2_Chr13g0568631.1"/>
    <property type="gene ID" value="HanXRQr2_Chr13g0568631"/>
</dbReference>
<dbReference type="AlphaFoldDB" id="A0A9K3EDS8"/>
<reference evidence="2" key="2">
    <citation type="submission" date="2020-06" db="EMBL/GenBank/DDBJ databases">
        <title>Helianthus annuus Genome sequencing and assembly Release 2.</title>
        <authorList>
            <person name="Gouzy J."/>
            <person name="Langlade N."/>
            <person name="Munos S."/>
        </authorList>
    </citation>
    <scope>NUCLEOTIDE SEQUENCE</scope>
    <source>
        <tissue evidence="2">Leaves</tissue>
    </source>
</reference>
<keyword evidence="1" id="KW-0812">Transmembrane</keyword>
<proteinExistence type="predicted"/>
<keyword evidence="3" id="KW-1185">Reference proteome</keyword>
<protein>
    <submittedName>
        <fullName evidence="2">Uncharacterized protein</fullName>
    </submittedName>
</protein>
<name>A0A9K3EDS8_HELAN</name>
<evidence type="ECO:0000313" key="3">
    <source>
        <dbReference type="Proteomes" id="UP000215914"/>
    </source>
</evidence>
<accession>A0A9K3EDS8</accession>
<keyword evidence="1" id="KW-0472">Membrane</keyword>
<organism evidence="2 3">
    <name type="scientific">Helianthus annuus</name>
    <name type="common">Common sunflower</name>
    <dbReference type="NCBI Taxonomy" id="4232"/>
    <lineage>
        <taxon>Eukaryota</taxon>
        <taxon>Viridiplantae</taxon>
        <taxon>Streptophyta</taxon>
        <taxon>Embryophyta</taxon>
        <taxon>Tracheophyta</taxon>
        <taxon>Spermatophyta</taxon>
        <taxon>Magnoliopsida</taxon>
        <taxon>eudicotyledons</taxon>
        <taxon>Gunneridae</taxon>
        <taxon>Pentapetalae</taxon>
        <taxon>asterids</taxon>
        <taxon>campanulids</taxon>
        <taxon>Asterales</taxon>
        <taxon>Asteraceae</taxon>
        <taxon>Asteroideae</taxon>
        <taxon>Heliantheae alliance</taxon>
        <taxon>Heliantheae</taxon>
        <taxon>Helianthus</taxon>
    </lineage>
</organism>
<comment type="caution">
    <text evidence="2">The sequence shown here is derived from an EMBL/GenBank/DDBJ whole genome shotgun (WGS) entry which is preliminary data.</text>
</comment>
<keyword evidence="1" id="KW-1133">Transmembrane helix</keyword>
<gene>
    <name evidence="2" type="ORF">HanXRQr2_Chr13g0568631</name>
</gene>
<sequence length="196" mass="21873">MQSSNDQLLADHLRLANGTFITFSALFFLASDLLLFSSDKTEIERARDKAIESHQAVVVDMKDMLSRYDGEMVELYSLTSELLLTKQWFLKEGVAWVVKLVHQSPELEKVVADFINSVNAMGVNDGIKQGFQAAKSSAKTVEEIPGYDEGARDTLDVAIKAIDDFYISVLDKVTELVNEPLSVIKEKSKLPIVKED</sequence>